<dbReference type="PANTHER" id="PTHR18866">
    <property type="entry name" value="CARBOXYLASE:PYRUVATE/ACETYL-COA/PROPIONYL-COA CARBOXYLASE"/>
    <property type="match status" value="1"/>
</dbReference>
<organism evidence="24 25">
    <name type="scientific">Phytophthora oleae</name>
    <dbReference type="NCBI Taxonomy" id="2107226"/>
    <lineage>
        <taxon>Eukaryota</taxon>
        <taxon>Sar</taxon>
        <taxon>Stramenopiles</taxon>
        <taxon>Oomycota</taxon>
        <taxon>Peronosporomycetes</taxon>
        <taxon>Peronosporales</taxon>
        <taxon>Peronosporaceae</taxon>
        <taxon>Phytophthora</taxon>
    </lineage>
</organism>
<dbReference type="Gene3D" id="3.30.470.20">
    <property type="entry name" value="ATP-grasp fold, B domain"/>
    <property type="match status" value="1"/>
</dbReference>
<evidence type="ECO:0000313" key="24">
    <source>
        <dbReference type="EMBL" id="KAL3665715.1"/>
    </source>
</evidence>
<evidence type="ECO:0000256" key="5">
    <source>
        <dbReference type="ARBA" id="ARBA00018058"/>
    </source>
</evidence>
<evidence type="ECO:0000256" key="19">
    <source>
        <dbReference type="ARBA" id="ARBA00049495"/>
    </source>
</evidence>
<keyword evidence="8 20" id="KW-0547">Nucleotide-binding</keyword>
<evidence type="ECO:0000256" key="9">
    <source>
        <dbReference type="ARBA" id="ARBA00022840"/>
    </source>
</evidence>
<evidence type="ECO:0000256" key="13">
    <source>
        <dbReference type="ARBA" id="ARBA00023098"/>
    </source>
</evidence>
<dbReference type="GO" id="GO:0004658">
    <property type="term" value="F:propionyl-CoA carboxylase activity"/>
    <property type="evidence" value="ECO:0007669"/>
    <property type="project" value="UniProtKB-EC"/>
</dbReference>
<evidence type="ECO:0000256" key="3">
    <source>
        <dbReference type="ARBA" id="ARBA00005060"/>
    </source>
</evidence>
<protein>
    <recommendedName>
        <fullName evidence="5">Propionyl-CoA carboxylase alpha chain, mitochondrial</fullName>
        <ecNumber evidence="4">6.4.1.3</ecNumber>
    </recommendedName>
    <alternativeName>
        <fullName evidence="17">Propanoyl-CoA:carbon dioxide ligase subunit alpha</fullName>
    </alternativeName>
</protein>
<dbReference type="InterPro" id="IPR005482">
    <property type="entry name" value="Biotin_COase_C"/>
</dbReference>
<name>A0ABD3FFK2_9STRA</name>
<dbReference type="CDD" id="cd06850">
    <property type="entry name" value="biotinyl_domain"/>
    <property type="match status" value="1"/>
</dbReference>
<keyword evidence="25" id="KW-1185">Reference proteome</keyword>
<dbReference type="InterPro" id="IPR011054">
    <property type="entry name" value="Rudment_hybrid_motif"/>
</dbReference>
<dbReference type="InterPro" id="IPR011761">
    <property type="entry name" value="ATP-grasp"/>
</dbReference>
<evidence type="ECO:0000256" key="8">
    <source>
        <dbReference type="ARBA" id="ARBA00022741"/>
    </source>
</evidence>
<dbReference type="SUPFAM" id="SSF56059">
    <property type="entry name" value="Glutathione synthetase ATP-binding domain-like"/>
    <property type="match status" value="1"/>
</dbReference>
<evidence type="ECO:0000256" key="6">
    <source>
        <dbReference type="ARBA" id="ARBA00022598"/>
    </source>
</evidence>
<dbReference type="SUPFAM" id="SSF52440">
    <property type="entry name" value="PreATP-grasp domain"/>
    <property type="match status" value="1"/>
</dbReference>
<dbReference type="Pfam" id="PF00289">
    <property type="entry name" value="Biotin_carb_N"/>
    <property type="match status" value="1"/>
</dbReference>
<dbReference type="InterPro" id="IPR005479">
    <property type="entry name" value="CPAse_ATP-bd"/>
</dbReference>
<feature type="domain" description="Biotin carboxylation" evidence="23">
    <location>
        <begin position="30"/>
        <end position="478"/>
    </location>
</feature>
<dbReference type="SUPFAM" id="SSF51230">
    <property type="entry name" value="Single hybrid motif"/>
    <property type="match status" value="1"/>
</dbReference>
<dbReference type="FunFam" id="3.40.50.20:FF:000010">
    <property type="entry name" value="Propionyl-CoA carboxylase subunit alpha"/>
    <property type="match status" value="1"/>
</dbReference>
<gene>
    <name evidence="24" type="ORF">V7S43_009148</name>
</gene>
<dbReference type="EC" id="6.4.1.3" evidence="4"/>
<dbReference type="GO" id="GO:0046872">
    <property type="term" value="F:metal ion binding"/>
    <property type="evidence" value="ECO:0007669"/>
    <property type="project" value="UniProtKB-KW"/>
</dbReference>
<sequence>MLSARVLGRHLRRPAPAALRHLHAAPTEKLFDKILVANRGEIAVRVMRTCKKLGIKTVAVYSEPDVDSVAVRMADEAVCVGPALSSQSYLSIPKIVEAVKATGAQAVHPGYGFLSENKDFCEALEAIGVAFIGPGHEAIQAMGDKIESKQLAMDAGVNTIPGFLGEIDTPDEAVKVAQDIGYPVMIKASAGGGGKGMRVAYNDEEVRMGYRLSKEEAASSFGDDRMFLEKFIEDPRHIEIQLIADSHGNVVPLPERECSIQRRNQKVIEEAPSVLLDPETRMAMGKQAAMLAKKVGYVSAGTVEFLCDKHKNFYFLEMNTRLQVEHPVTELISHVDLVEQMIRVAAGHELPKNLVDGPVKIHGWAMESRVYAEDPLRGFLPSIGRLLQYEEPVHLPGVRVDSGVNEGSDISMFYDPMISKLITYGKDRPECLEHMKTALDHYVIRGPGNNVAFLQDVYRHPRFVSGKITTKFIEEEYPGGFEGVKLTAPEIEDLRVVGAIMHMKKASASSQISGRIQSISAEGSGPFGSLNKNELEFVSDVPRLRAITPDLSSEELIALAERNDLKNVGAQLSVSIDGPFGEAKPVVVVEVEVENTRHRTDTVTLALVDNKWHVVGAVDWSLNGPLFKASYAKQGGVADVPLASQMLQTLPEGFRLQFHGAVHDVVVRTELEAAYGKHMQPKPEVDTSNLLLCPMPGMLVSVAVEVGQHVELGQELAVVEAMKMQNVLRSEKRGVIKSIVCTAGDSLKVDEVILEYE</sequence>
<dbReference type="PROSITE" id="PS00188">
    <property type="entry name" value="BIOTIN"/>
    <property type="match status" value="1"/>
</dbReference>
<dbReference type="NCBIfam" id="NF006367">
    <property type="entry name" value="PRK08591.1"/>
    <property type="match status" value="1"/>
</dbReference>
<evidence type="ECO:0000256" key="16">
    <source>
        <dbReference type="ARBA" id="ARBA00023267"/>
    </source>
</evidence>
<evidence type="ECO:0000256" key="14">
    <source>
        <dbReference type="ARBA" id="ARBA00023128"/>
    </source>
</evidence>
<proteinExistence type="predicted"/>
<dbReference type="EMBL" id="JBIMZQ010000019">
    <property type="protein sequence ID" value="KAL3665715.1"/>
    <property type="molecule type" value="Genomic_DNA"/>
</dbReference>
<dbReference type="Gene3D" id="3.30.1490.20">
    <property type="entry name" value="ATP-grasp fold, A domain"/>
    <property type="match status" value="1"/>
</dbReference>
<evidence type="ECO:0000256" key="1">
    <source>
        <dbReference type="ARBA" id="ARBA00001953"/>
    </source>
</evidence>
<keyword evidence="10" id="KW-0460">Magnesium</keyword>
<dbReference type="GO" id="GO:0005759">
    <property type="term" value="C:mitochondrial matrix"/>
    <property type="evidence" value="ECO:0007669"/>
    <property type="project" value="UniProtKB-SubCell"/>
</dbReference>
<evidence type="ECO:0000259" key="22">
    <source>
        <dbReference type="PROSITE" id="PS50975"/>
    </source>
</evidence>
<dbReference type="Pfam" id="PF02786">
    <property type="entry name" value="CPSase_L_D2"/>
    <property type="match status" value="1"/>
</dbReference>
<dbReference type="InterPro" id="IPR050856">
    <property type="entry name" value="Biotin_carboxylase_complex"/>
</dbReference>
<dbReference type="InterPro" id="IPR005481">
    <property type="entry name" value="BC-like_N"/>
</dbReference>
<keyword evidence="6" id="KW-0436">Ligase</keyword>
<evidence type="ECO:0000256" key="15">
    <source>
        <dbReference type="ARBA" id="ARBA00023211"/>
    </source>
</evidence>
<keyword evidence="11" id="KW-0809">Transit peptide</keyword>
<dbReference type="Gene3D" id="2.40.50.100">
    <property type="match status" value="1"/>
</dbReference>
<dbReference type="InterPro" id="IPR041265">
    <property type="entry name" value="PCC_BT"/>
</dbReference>
<evidence type="ECO:0000256" key="20">
    <source>
        <dbReference type="PROSITE-ProRule" id="PRU00409"/>
    </source>
</evidence>
<dbReference type="PROSITE" id="PS50979">
    <property type="entry name" value="BC"/>
    <property type="match status" value="1"/>
</dbReference>
<dbReference type="GO" id="GO:0016042">
    <property type="term" value="P:lipid catabolic process"/>
    <property type="evidence" value="ECO:0007669"/>
    <property type="project" value="UniProtKB-KW"/>
</dbReference>
<dbReference type="Pfam" id="PF02785">
    <property type="entry name" value="Biotin_carb_C"/>
    <property type="match status" value="1"/>
</dbReference>
<feature type="domain" description="Lipoyl-binding" evidence="21">
    <location>
        <begin position="682"/>
        <end position="757"/>
    </location>
</feature>
<evidence type="ECO:0000313" key="25">
    <source>
        <dbReference type="Proteomes" id="UP001632037"/>
    </source>
</evidence>
<dbReference type="Gene3D" id="3.40.50.20">
    <property type="match status" value="1"/>
</dbReference>
<dbReference type="Pfam" id="PF00364">
    <property type="entry name" value="Biotin_lipoyl"/>
    <property type="match status" value="1"/>
</dbReference>
<dbReference type="InterPro" id="IPR016185">
    <property type="entry name" value="PreATP-grasp_dom_sf"/>
</dbReference>
<dbReference type="Gene3D" id="3.30.700.30">
    <property type="match status" value="1"/>
</dbReference>
<comment type="caution">
    <text evidence="24">The sequence shown here is derived from an EMBL/GenBank/DDBJ whole genome shotgun (WGS) entry which is preliminary data.</text>
</comment>
<keyword evidence="16" id="KW-0092">Biotin</keyword>
<dbReference type="SMART" id="SM00878">
    <property type="entry name" value="Biotin_carb_C"/>
    <property type="match status" value="1"/>
</dbReference>
<dbReference type="InterPro" id="IPR011053">
    <property type="entry name" value="Single_hybrid_motif"/>
</dbReference>
<dbReference type="SUPFAM" id="SSF51246">
    <property type="entry name" value="Rudiment single hybrid motif"/>
    <property type="match status" value="1"/>
</dbReference>
<reference evidence="24 25" key="1">
    <citation type="submission" date="2024-09" db="EMBL/GenBank/DDBJ databases">
        <title>Genome sequencing and assembly of Phytophthora oleae, isolate VK10A, causative agent of rot of olive drupes.</title>
        <authorList>
            <person name="Conti Taguali S."/>
            <person name="Riolo M."/>
            <person name="La Spada F."/>
            <person name="Cacciola S.O."/>
            <person name="Dionisio G."/>
        </authorList>
    </citation>
    <scope>NUCLEOTIDE SEQUENCE [LARGE SCALE GENOMIC DNA]</scope>
    <source>
        <strain evidence="24 25">VK10A</strain>
    </source>
</reference>
<keyword evidence="12" id="KW-0442">Lipid degradation</keyword>
<dbReference type="GO" id="GO:0005524">
    <property type="term" value="F:ATP binding"/>
    <property type="evidence" value="ECO:0007669"/>
    <property type="project" value="UniProtKB-UniRule"/>
</dbReference>
<dbReference type="FunFam" id="3.30.470.20:FF:000028">
    <property type="entry name" value="Methylcrotonoyl-CoA carboxylase subunit alpha, mitochondrial"/>
    <property type="match status" value="1"/>
</dbReference>
<dbReference type="AlphaFoldDB" id="A0ABD3FFK2"/>
<keyword evidence="7" id="KW-0479">Metal-binding</keyword>
<dbReference type="InterPro" id="IPR000089">
    <property type="entry name" value="Biotin_lipoyl"/>
</dbReference>
<dbReference type="InterPro" id="IPR001882">
    <property type="entry name" value="Biotin_BS"/>
</dbReference>
<dbReference type="InterPro" id="IPR013815">
    <property type="entry name" value="ATP_grasp_subdomain_1"/>
</dbReference>
<comment type="cofactor">
    <cofactor evidence="1">
        <name>biotin</name>
        <dbReference type="ChEBI" id="CHEBI:57586"/>
    </cofactor>
</comment>
<accession>A0ABD3FFK2</accession>
<comment type="subcellular location">
    <subcellularLocation>
        <location evidence="2">Mitochondrion matrix</location>
    </subcellularLocation>
</comment>
<comment type="catalytic activity">
    <reaction evidence="18">
        <text>butanoyl-CoA + hydrogencarbonate + ATP = (2S)-ethylmalonyl-CoA + ADP + phosphate + H(+)</text>
        <dbReference type="Rhea" id="RHEA:59520"/>
        <dbReference type="ChEBI" id="CHEBI:15378"/>
        <dbReference type="ChEBI" id="CHEBI:17544"/>
        <dbReference type="ChEBI" id="CHEBI:30616"/>
        <dbReference type="ChEBI" id="CHEBI:43474"/>
        <dbReference type="ChEBI" id="CHEBI:57371"/>
        <dbReference type="ChEBI" id="CHEBI:60909"/>
        <dbReference type="ChEBI" id="CHEBI:456216"/>
    </reaction>
    <physiologicalReaction direction="left-to-right" evidence="18">
        <dbReference type="Rhea" id="RHEA:59521"/>
    </physiologicalReaction>
</comment>
<dbReference type="Pfam" id="PF18140">
    <property type="entry name" value="PCC_BT"/>
    <property type="match status" value="1"/>
</dbReference>
<keyword evidence="15" id="KW-0464">Manganese</keyword>
<keyword evidence="14" id="KW-0496">Mitochondrion</keyword>
<keyword evidence="13" id="KW-0443">Lipid metabolism</keyword>
<evidence type="ECO:0000256" key="17">
    <source>
        <dbReference type="ARBA" id="ARBA00031557"/>
    </source>
</evidence>
<evidence type="ECO:0000259" key="21">
    <source>
        <dbReference type="PROSITE" id="PS50968"/>
    </source>
</evidence>
<evidence type="ECO:0000256" key="18">
    <source>
        <dbReference type="ARBA" id="ARBA00048208"/>
    </source>
</evidence>
<dbReference type="FunFam" id="2.40.50.100:FF:000003">
    <property type="entry name" value="Acetyl-CoA carboxylase biotin carboxyl carrier protein"/>
    <property type="match status" value="1"/>
</dbReference>
<dbReference type="InterPro" id="IPR011764">
    <property type="entry name" value="Biotin_carboxylation_dom"/>
</dbReference>
<evidence type="ECO:0000256" key="12">
    <source>
        <dbReference type="ARBA" id="ARBA00022963"/>
    </source>
</evidence>
<evidence type="ECO:0000256" key="2">
    <source>
        <dbReference type="ARBA" id="ARBA00004305"/>
    </source>
</evidence>
<dbReference type="PROSITE" id="PS50975">
    <property type="entry name" value="ATP_GRASP"/>
    <property type="match status" value="1"/>
</dbReference>
<comment type="pathway">
    <text evidence="3">Metabolic intermediate metabolism; propanoyl-CoA degradation; succinyl-CoA from propanoyl-CoA: step 1/3.</text>
</comment>
<evidence type="ECO:0000256" key="7">
    <source>
        <dbReference type="ARBA" id="ARBA00022723"/>
    </source>
</evidence>
<comment type="catalytic activity">
    <reaction evidence="19">
        <text>propanoyl-CoA + hydrogencarbonate + ATP = (S)-methylmalonyl-CoA + ADP + phosphate + H(+)</text>
        <dbReference type="Rhea" id="RHEA:23720"/>
        <dbReference type="ChEBI" id="CHEBI:15378"/>
        <dbReference type="ChEBI" id="CHEBI:17544"/>
        <dbReference type="ChEBI" id="CHEBI:30616"/>
        <dbReference type="ChEBI" id="CHEBI:43474"/>
        <dbReference type="ChEBI" id="CHEBI:57327"/>
        <dbReference type="ChEBI" id="CHEBI:57392"/>
        <dbReference type="ChEBI" id="CHEBI:456216"/>
        <dbReference type="EC" id="6.4.1.3"/>
    </reaction>
    <physiologicalReaction direction="left-to-right" evidence="19">
        <dbReference type="Rhea" id="RHEA:23721"/>
    </physiologicalReaction>
</comment>
<evidence type="ECO:0000256" key="11">
    <source>
        <dbReference type="ARBA" id="ARBA00022946"/>
    </source>
</evidence>
<evidence type="ECO:0000259" key="23">
    <source>
        <dbReference type="PROSITE" id="PS50979"/>
    </source>
</evidence>
<dbReference type="PANTHER" id="PTHR18866:SF33">
    <property type="entry name" value="METHYLCROTONOYL-COA CARBOXYLASE SUBUNIT ALPHA, MITOCHONDRIAL-RELATED"/>
    <property type="match status" value="1"/>
</dbReference>
<feature type="domain" description="ATP-grasp" evidence="22">
    <location>
        <begin position="149"/>
        <end position="346"/>
    </location>
</feature>
<dbReference type="PROSITE" id="PS00866">
    <property type="entry name" value="CPSASE_1"/>
    <property type="match status" value="1"/>
</dbReference>
<dbReference type="FunFam" id="3.30.1490.20:FF:000003">
    <property type="entry name" value="acetyl-CoA carboxylase isoform X1"/>
    <property type="match status" value="1"/>
</dbReference>
<dbReference type="PROSITE" id="PS50968">
    <property type="entry name" value="BIOTINYL_LIPOYL"/>
    <property type="match status" value="1"/>
</dbReference>
<evidence type="ECO:0000256" key="4">
    <source>
        <dbReference type="ARBA" id="ARBA00013050"/>
    </source>
</evidence>
<dbReference type="Proteomes" id="UP001632037">
    <property type="component" value="Unassembled WGS sequence"/>
</dbReference>
<dbReference type="PROSITE" id="PS00867">
    <property type="entry name" value="CPSASE_2"/>
    <property type="match status" value="1"/>
</dbReference>
<keyword evidence="9 20" id="KW-0067">ATP-binding</keyword>
<evidence type="ECO:0000256" key="10">
    <source>
        <dbReference type="ARBA" id="ARBA00022842"/>
    </source>
</evidence>